<keyword evidence="1" id="KW-1133">Transmembrane helix</keyword>
<keyword evidence="1" id="KW-0812">Transmembrane</keyword>
<gene>
    <name evidence="2" type="ORF">GCM10007913_29970</name>
</gene>
<dbReference type="EMBL" id="BSNG01000001">
    <property type="protein sequence ID" value="GLQ11065.1"/>
    <property type="molecule type" value="Genomic_DNA"/>
</dbReference>
<feature type="transmembrane region" description="Helical" evidence="1">
    <location>
        <begin position="104"/>
        <end position="137"/>
    </location>
</feature>
<evidence type="ECO:0000313" key="2">
    <source>
        <dbReference type="EMBL" id="GLQ11065.1"/>
    </source>
</evidence>
<evidence type="ECO:0000256" key="1">
    <source>
        <dbReference type="SAM" id="Phobius"/>
    </source>
</evidence>
<feature type="transmembrane region" description="Helical" evidence="1">
    <location>
        <begin position="149"/>
        <end position="172"/>
    </location>
</feature>
<name>A0ABQ5UIR0_9HYPH</name>
<keyword evidence="1" id="KW-0472">Membrane</keyword>
<evidence type="ECO:0008006" key="4">
    <source>
        <dbReference type="Google" id="ProtNLM"/>
    </source>
</evidence>
<reference evidence="2" key="2">
    <citation type="submission" date="2023-01" db="EMBL/GenBank/DDBJ databases">
        <title>Draft genome sequence of Devosia yakushimensis strain NBRC 103855.</title>
        <authorList>
            <person name="Sun Q."/>
            <person name="Mori K."/>
        </authorList>
    </citation>
    <scope>NUCLEOTIDE SEQUENCE</scope>
    <source>
        <strain evidence="2">NBRC 103855</strain>
    </source>
</reference>
<reference evidence="2" key="1">
    <citation type="journal article" date="2014" name="Int. J. Syst. Evol. Microbiol.">
        <title>Complete genome of a new Firmicutes species belonging to the dominant human colonic microbiota ('Ruminococcus bicirculans') reveals two chromosomes and a selective capacity to utilize plant glucans.</title>
        <authorList>
            <consortium name="NISC Comparative Sequencing Program"/>
            <person name="Wegmann U."/>
            <person name="Louis P."/>
            <person name="Goesmann A."/>
            <person name="Henrissat B."/>
            <person name="Duncan S.H."/>
            <person name="Flint H.J."/>
        </authorList>
    </citation>
    <scope>NUCLEOTIDE SEQUENCE</scope>
    <source>
        <strain evidence="2">NBRC 103855</strain>
    </source>
</reference>
<comment type="caution">
    <text evidence="2">The sequence shown here is derived from an EMBL/GenBank/DDBJ whole genome shotgun (WGS) entry which is preliminary data.</text>
</comment>
<keyword evidence="3" id="KW-1185">Reference proteome</keyword>
<protein>
    <recommendedName>
        <fullName evidence="4">Yip1 domain-containing protein</fullName>
    </recommendedName>
</protein>
<feature type="transmembrane region" description="Helical" evidence="1">
    <location>
        <begin position="30"/>
        <end position="53"/>
    </location>
</feature>
<organism evidence="2 3">
    <name type="scientific">Devosia yakushimensis</name>
    <dbReference type="NCBI Taxonomy" id="470028"/>
    <lineage>
        <taxon>Bacteria</taxon>
        <taxon>Pseudomonadati</taxon>
        <taxon>Pseudomonadota</taxon>
        <taxon>Alphaproteobacteria</taxon>
        <taxon>Hyphomicrobiales</taxon>
        <taxon>Devosiaceae</taxon>
        <taxon>Devosia</taxon>
    </lineage>
</organism>
<proteinExistence type="predicted"/>
<feature type="transmembrane region" description="Helical" evidence="1">
    <location>
        <begin position="65"/>
        <end position="84"/>
    </location>
</feature>
<dbReference type="RefSeq" id="WP_284392215.1">
    <property type="nucleotide sequence ID" value="NZ_BSNG01000001.1"/>
</dbReference>
<sequence>MKLWAALSSAFAGWRKIVLGDAGWRDHFAFSAPGLVTAILIYFFFAFLAIAFASMNIGMPGLGGIASALIVQGLSLAALALAIQGTKAALKSTQPMLDLMVPGTYALVFYLIVGAFLSLIGGPILLLLWVALGYLLYRLARLATLWSVGVSLAFAVLTVLLLVAMPVTLYMLSNPAASPI</sequence>
<evidence type="ECO:0000313" key="3">
    <source>
        <dbReference type="Proteomes" id="UP001161406"/>
    </source>
</evidence>
<dbReference type="Proteomes" id="UP001161406">
    <property type="component" value="Unassembled WGS sequence"/>
</dbReference>
<accession>A0ABQ5UIR0</accession>